<keyword evidence="6" id="KW-0239">DNA-directed DNA polymerase</keyword>
<sequence>MSLLPWQEPVWQELLQRQRGNGLPHAMLLTGNKGIGKHGLALHTAQWLLCQNRSGQACGECHSCKLWAAGSHPDFLLCVPEEGSRQIRIDAIRKVNEFLAQTPQISQSQVVILSPVEVMNANAANALLKTLEEPAGESYLLLETERFGSVLPTIRSRCQRLTLATPSAAQALSWLQQQGIDSEQASLALRLNMGAPLAALAWLQQERGRQQQQWQQQLGQWSRGELALQPLAESWSKIEMSDVTSWFYLVLSDCLKARMGVPAAQQTLAGDVQALCDCATLDPAKLLTLQAKVQAVLGQLLSGLGNYNKQLLCESLLLHWQALIQNGQSPSGTI</sequence>
<protein>
    <recommendedName>
        <fullName evidence="2">DNA polymerase III subunit delta'</fullName>
        <ecNumber evidence="1">2.7.7.7</ecNumber>
    </recommendedName>
</protein>
<dbReference type="GO" id="GO:0008408">
    <property type="term" value="F:3'-5' exonuclease activity"/>
    <property type="evidence" value="ECO:0007669"/>
    <property type="project" value="InterPro"/>
</dbReference>
<evidence type="ECO:0000259" key="9">
    <source>
        <dbReference type="Pfam" id="PF21500"/>
    </source>
</evidence>
<evidence type="ECO:0000259" key="8">
    <source>
        <dbReference type="Pfam" id="PF09115"/>
    </source>
</evidence>
<evidence type="ECO:0000313" key="11">
    <source>
        <dbReference type="Proteomes" id="UP000596074"/>
    </source>
</evidence>
<dbReference type="EMBL" id="CP046056">
    <property type="protein sequence ID" value="QQD24173.1"/>
    <property type="molecule type" value="Genomic_DNA"/>
</dbReference>
<dbReference type="PANTHER" id="PTHR11669">
    <property type="entry name" value="REPLICATION FACTOR C / DNA POLYMERASE III GAMMA-TAU SUBUNIT"/>
    <property type="match status" value="1"/>
</dbReference>
<keyword evidence="5" id="KW-0235">DNA replication</keyword>
<organism evidence="10 11">
    <name type="scientific">Venatoribacter cucullus</name>
    <dbReference type="NCBI Taxonomy" id="2661630"/>
    <lineage>
        <taxon>Bacteria</taxon>
        <taxon>Pseudomonadati</taxon>
        <taxon>Pseudomonadota</taxon>
        <taxon>Gammaproteobacteria</taxon>
        <taxon>Oceanospirillales</taxon>
        <taxon>Oceanospirillaceae</taxon>
        <taxon>Venatoribacter</taxon>
    </lineage>
</organism>
<dbReference type="GO" id="GO:0006261">
    <property type="term" value="P:DNA-templated DNA replication"/>
    <property type="evidence" value="ECO:0007669"/>
    <property type="project" value="TreeGrafter"/>
</dbReference>
<dbReference type="InterPro" id="IPR027417">
    <property type="entry name" value="P-loop_NTPase"/>
</dbReference>
<reference evidence="10 11" key="1">
    <citation type="submission" date="2019-11" db="EMBL/GenBank/DDBJ databases">
        <title>Venatorbacter sp. nov. a predator of Campylobacter and other Gram-negative bacteria.</title>
        <authorList>
            <person name="Saeedi A."/>
            <person name="Cummings N.J."/>
            <person name="Connerton I.F."/>
            <person name="Connerton P.L."/>
        </authorList>
    </citation>
    <scope>NUCLEOTIDE SEQUENCE [LARGE SCALE GENOMIC DNA]</scope>
    <source>
        <strain evidence="10">XL5</strain>
    </source>
</reference>
<dbReference type="NCBIfam" id="TIGR00678">
    <property type="entry name" value="holB"/>
    <property type="match status" value="1"/>
</dbReference>
<dbReference type="Pfam" id="PF21500">
    <property type="entry name" value="HolB_lid"/>
    <property type="match status" value="1"/>
</dbReference>
<evidence type="ECO:0000256" key="7">
    <source>
        <dbReference type="ARBA" id="ARBA00049244"/>
    </source>
</evidence>
<dbReference type="InterPro" id="IPR050238">
    <property type="entry name" value="DNA_Rep/Repair_Clamp_Loader"/>
</dbReference>
<evidence type="ECO:0000256" key="5">
    <source>
        <dbReference type="ARBA" id="ARBA00022705"/>
    </source>
</evidence>
<accession>A0A9E8FKV9</accession>
<evidence type="ECO:0000256" key="4">
    <source>
        <dbReference type="ARBA" id="ARBA00022695"/>
    </source>
</evidence>
<feature type="domain" description="DNA polymerase III delta subunit C-terminal" evidence="8">
    <location>
        <begin position="215"/>
        <end position="321"/>
    </location>
</feature>
<dbReference type="Gene3D" id="1.20.272.10">
    <property type="match status" value="1"/>
</dbReference>
<dbReference type="Proteomes" id="UP000596074">
    <property type="component" value="Chromosome"/>
</dbReference>
<dbReference type="GO" id="GO:0009360">
    <property type="term" value="C:DNA polymerase III complex"/>
    <property type="evidence" value="ECO:0007669"/>
    <property type="project" value="InterPro"/>
</dbReference>
<evidence type="ECO:0000313" key="10">
    <source>
        <dbReference type="EMBL" id="QQD24173.1"/>
    </source>
</evidence>
<dbReference type="SUPFAM" id="SSF52540">
    <property type="entry name" value="P-loop containing nucleoside triphosphate hydrolases"/>
    <property type="match status" value="1"/>
</dbReference>
<dbReference type="PANTHER" id="PTHR11669:SF8">
    <property type="entry name" value="DNA POLYMERASE III SUBUNIT DELTA"/>
    <property type="match status" value="1"/>
</dbReference>
<dbReference type="EC" id="2.7.7.7" evidence="1"/>
<comment type="catalytic activity">
    <reaction evidence="7">
        <text>DNA(n) + a 2'-deoxyribonucleoside 5'-triphosphate = DNA(n+1) + diphosphate</text>
        <dbReference type="Rhea" id="RHEA:22508"/>
        <dbReference type="Rhea" id="RHEA-COMP:17339"/>
        <dbReference type="Rhea" id="RHEA-COMP:17340"/>
        <dbReference type="ChEBI" id="CHEBI:33019"/>
        <dbReference type="ChEBI" id="CHEBI:61560"/>
        <dbReference type="ChEBI" id="CHEBI:173112"/>
        <dbReference type="EC" id="2.7.7.7"/>
    </reaction>
</comment>
<dbReference type="GO" id="GO:0003887">
    <property type="term" value="F:DNA-directed DNA polymerase activity"/>
    <property type="evidence" value="ECO:0007669"/>
    <property type="project" value="UniProtKB-KW"/>
</dbReference>
<evidence type="ECO:0000256" key="1">
    <source>
        <dbReference type="ARBA" id="ARBA00012417"/>
    </source>
</evidence>
<dbReference type="NCBIfam" id="NF004310">
    <property type="entry name" value="PRK05707.1"/>
    <property type="match status" value="1"/>
</dbReference>
<dbReference type="InterPro" id="IPR015199">
    <property type="entry name" value="DNA_pol_III_delta_C"/>
</dbReference>
<dbReference type="InterPro" id="IPR004622">
    <property type="entry name" value="DNA_pol_HolB"/>
</dbReference>
<dbReference type="RefSeq" id="WP_228344210.1">
    <property type="nucleotide sequence ID" value="NZ_CP045550.1"/>
</dbReference>
<dbReference type="Gene3D" id="3.40.50.300">
    <property type="entry name" value="P-loop containing nucleotide triphosphate hydrolases"/>
    <property type="match status" value="1"/>
</dbReference>
<name>A0A9E8FKV9_9GAMM</name>
<proteinExistence type="predicted"/>
<gene>
    <name evidence="10" type="ORF">GJQ55_06655</name>
</gene>
<keyword evidence="11" id="KW-1185">Reference proteome</keyword>
<evidence type="ECO:0000256" key="6">
    <source>
        <dbReference type="ARBA" id="ARBA00022932"/>
    </source>
</evidence>
<dbReference type="GO" id="GO:0003677">
    <property type="term" value="F:DNA binding"/>
    <property type="evidence" value="ECO:0007669"/>
    <property type="project" value="InterPro"/>
</dbReference>
<dbReference type="Pfam" id="PF13177">
    <property type="entry name" value="DNA_pol3_delta2"/>
    <property type="match status" value="1"/>
</dbReference>
<dbReference type="KEGG" id="vcw:GJQ55_06655"/>
<evidence type="ECO:0000256" key="2">
    <source>
        <dbReference type="ARBA" id="ARBA00014363"/>
    </source>
</evidence>
<dbReference type="AlphaFoldDB" id="A0A9E8FKV9"/>
<evidence type="ECO:0000256" key="3">
    <source>
        <dbReference type="ARBA" id="ARBA00022679"/>
    </source>
</evidence>
<keyword evidence="3 10" id="KW-0808">Transferase</keyword>
<keyword evidence="4 10" id="KW-0548">Nucleotidyltransferase</keyword>
<dbReference type="InterPro" id="IPR048731">
    <property type="entry name" value="HolB_lid-gammaproteobact"/>
</dbReference>
<feature type="domain" description="DNA polymerase III subunit delta' AAA+ ATPase lid" evidence="9">
    <location>
        <begin position="166"/>
        <end position="204"/>
    </location>
</feature>
<dbReference type="Pfam" id="PF09115">
    <property type="entry name" value="DNApol3-delta_C"/>
    <property type="match status" value="1"/>
</dbReference>